<evidence type="ECO:0000313" key="2">
    <source>
        <dbReference type="Proteomes" id="UP000199645"/>
    </source>
</evidence>
<keyword evidence="2" id="KW-1185">Reference proteome</keyword>
<dbReference type="Proteomes" id="UP000199645">
    <property type="component" value="Unassembled WGS sequence"/>
</dbReference>
<dbReference type="EMBL" id="FONV01000001">
    <property type="protein sequence ID" value="SFE29826.1"/>
    <property type="molecule type" value="Genomic_DNA"/>
</dbReference>
<organism evidence="1 2">
    <name type="scientific">Actinoplanes philippinensis</name>
    <dbReference type="NCBI Taxonomy" id="35752"/>
    <lineage>
        <taxon>Bacteria</taxon>
        <taxon>Bacillati</taxon>
        <taxon>Actinomycetota</taxon>
        <taxon>Actinomycetes</taxon>
        <taxon>Micromonosporales</taxon>
        <taxon>Micromonosporaceae</taxon>
        <taxon>Actinoplanes</taxon>
    </lineage>
</organism>
<reference evidence="1 2" key="1">
    <citation type="submission" date="2016-10" db="EMBL/GenBank/DDBJ databases">
        <authorList>
            <person name="de Groot N.N."/>
        </authorList>
    </citation>
    <scope>NUCLEOTIDE SEQUENCE [LARGE SCALE GENOMIC DNA]</scope>
    <source>
        <strain evidence="1 2">DSM 43019</strain>
    </source>
</reference>
<sequence>MDLDLDLDALQLLAGESAQLIIEQDKGCTVTCMDSCRSTCAASCLNTG</sequence>
<name>A0A1I1ZDL7_9ACTN</name>
<dbReference type="STRING" id="35752.SAMN05421541_10147"/>
<dbReference type="AlphaFoldDB" id="A0A1I1ZDL7"/>
<gene>
    <name evidence="1" type="ORF">SAMN05421541_10147</name>
</gene>
<dbReference type="RefSeq" id="WP_177319517.1">
    <property type="nucleotide sequence ID" value="NZ_BOMT01000014.1"/>
</dbReference>
<proteinExistence type="predicted"/>
<accession>A0A1I1ZDL7</accession>
<protein>
    <submittedName>
        <fullName evidence="1">Uncharacterized protein</fullName>
    </submittedName>
</protein>
<evidence type="ECO:0000313" key="1">
    <source>
        <dbReference type="EMBL" id="SFE29826.1"/>
    </source>
</evidence>